<proteinExistence type="predicted"/>
<keyword evidence="2" id="KW-0614">Plasmid</keyword>
<evidence type="ECO:0000313" key="3">
    <source>
        <dbReference type="EMBL" id="CRY97070.1"/>
    </source>
</evidence>
<geneLocation type="plasmid" evidence="3">
    <name>pRGFK1362</name>
</geneLocation>
<dbReference type="GO" id="GO:0006310">
    <property type="term" value="P:DNA recombination"/>
    <property type="evidence" value="ECO:0007669"/>
    <property type="project" value="InterPro"/>
</dbReference>
<evidence type="ECO:0000256" key="1">
    <source>
        <dbReference type="SAM" id="MobiDB-lite"/>
    </source>
</evidence>
<organism evidence="2">
    <name type="scientific">uncultured prokaryote</name>
    <dbReference type="NCBI Taxonomy" id="198431"/>
    <lineage>
        <taxon>unclassified sequences</taxon>
        <taxon>environmental samples</taxon>
    </lineage>
</organism>
<dbReference type="NCBIfam" id="NF041497">
    <property type="entry name" value="MobV"/>
    <property type="match status" value="1"/>
</dbReference>
<evidence type="ECO:0000313" key="2">
    <source>
        <dbReference type="EMBL" id="CRY93665.1"/>
    </source>
</evidence>
<dbReference type="CDD" id="cd17242">
    <property type="entry name" value="MobM_relaxase"/>
    <property type="match status" value="1"/>
</dbReference>
<dbReference type="AlphaFoldDB" id="A0A0H5PWV4"/>
<dbReference type="Pfam" id="PF01076">
    <property type="entry name" value="Mob_Pre"/>
    <property type="match status" value="1"/>
</dbReference>
<dbReference type="EMBL" id="LN852732">
    <property type="protein sequence ID" value="CRY93665.1"/>
    <property type="molecule type" value="Genomic_DNA"/>
</dbReference>
<reference evidence="2" key="2">
    <citation type="submission" date="2015-07" db="EMBL/GenBank/DDBJ databases">
        <title>Plasmids, circular viruses and viroids from rat gut.</title>
        <authorList>
            <person name="Jorgensen T.J."/>
            <person name="Hansen M.A."/>
            <person name="Xu Z."/>
            <person name="Tabak M.A."/>
            <person name="Sorensen S.J."/>
            <person name="Hansen L.H."/>
        </authorList>
    </citation>
    <scope>NUCLEOTIDE SEQUENCE</scope>
    <source>
        <plasmid evidence="2">pRGFK0039</plasmid>
        <plasmid evidence="3">pRGFK1362</plasmid>
    </source>
</reference>
<feature type="region of interest" description="Disordered" evidence="1">
    <location>
        <begin position="265"/>
        <end position="297"/>
    </location>
</feature>
<protein>
    <recommendedName>
        <fullName evidence="4">Plasmid recombination enzyme</fullName>
    </recommendedName>
</protein>
<evidence type="ECO:0008006" key="4">
    <source>
        <dbReference type="Google" id="ProtNLM"/>
    </source>
</evidence>
<dbReference type="Gene3D" id="3.30.930.30">
    <property type="match status" value="1"/>
</dbReference>
<geneLocation type="plasmid" evidence="2">
    <name>pRGFK0039</name>
</geneLocation>
<feature type="compositionally biased region" description="Basic and acidic residues" evidence="1">
    <location>
        <begin position="275"/>
        <end position="289"/>
    </location>
</feature>
<reference evidence="2" key="1">
    <citation type="submission" date="2015-06" db="EMBL/GenBank/DDBJ databases">
        <authorList>
            <person name="Joergensen T."/>
        </authorList>
    </citation>
    <scope>NUCLEOTIDE SEQUENCE</scope>
    <source>
        <plasmid evidence="2">pRGFK0039</plasmid>
        <plasmid evidence="3">pRGFK1362</plasmid>
    </source>
</reference>
<accession>A0A0H5PWV4</accession>
<dbReference type="GO" id="GO:0003677">
    <property type="term" value="F:DNA binding"/>
    <property type="evidence" value="ECO:0007669"/>
    <property type="project" value="InterPro"/>
</dbReference>
<name>A0A0H5PWV4_9ZZZZ</name>
<dbReference type="InterPro" id="IPR001668">
    <property type="entry name" value="Mob_Pre"/>
</dbReference>
<dbReference type="EMBL" id="LN853923">
    <property type="protein sequence ID" value="CRY97070.1"/>
    <property type="molecule type" value="Genomic_DNA"/>
</dbReference>
<sequence>MSFAILRTTKLKDWGNISASLQHTFRERLTPNADEIRTALNAHIGGNNSEQVLQKIKDGLPDKYRADCVKCVEYLITASPEWFSQANEQERLQYFHTAQEWLKERHGVDNVKYVGIHLDETTPHLVAYVVPIDERGKLNCKAFLGGREKLSQMQSNFAERVQKFGLKRGVEGSKAKHQRVKRFYGHLEQETPKMTMEDITPKLLKKGLFQDTYEDDQVVVDRVNAKMQAILDHKTAQINDLRQKLGETQAKLQKTQQELSKMRFNEQMKQSQAKVQEKQKNLSMDDLKRSKGFGLGR</sequence>